<reference evidence="2" key="2">
    <citation type="submission" date="2021-02" db="EMBL/GenBank/DDBJ databases">
        <authorList>
            <person name="Kimball J.A."/>
            <person name="Haas M.W."/>
            <person name="Macchietto M."/>
            <person name="Kono T."/>
            <person name="Duquette J."/>
            <person name="Shao M."/>
        </authorList>
    </citation>
    <scope>NUCLEOTIDE SEQUENCE</scope>
    <source>
        <tissue evidence="2">Fresh leaf tissue</tissue>
    </source>
</reference>
<dbReference type="AlphaFoldDB" id="A0A8J6BS50"/>
<reference evidence="2" key="1">
    <citation type="journal article" date="2021" name="bioRxiv">
        <title>Whole Genome Assembly and Annotation of Northern Wild Rice, Zizania palustris L., Supports a Whole Genome Duplication in the Zizania Genus.</title>
        <authorList>
            <person name="Haas M."/>
            <person name="Kono T."/>
            <person name="Macchietto M."/>
            <person name="Millas R."/>
            <person name="McGilp L."/>
            <person name="Shao M."/>
            <person name="Duquette J."/>
            <person name="Hirsch C.N."/>
            <person name="Kimball J."/>
        </authorList>
    </citation>
    <scope>NUCLEOTIDE SEQUENCE</scope>
    <source>
        <tissue evidence="2">Fresh leaf tissue</tissue>
    </source>
</reference>
<evidence type="ECO:0000256" key="1">
    <source>
        <dbReference type="SAM" id="MobiDB-lite"/>
    </source>
</evidence>
<dbReference type="EMBL" id="JAAALK010000081">
    <property type="protein sequence ID" value="KAG8091135.1"/>
    <property type="molecule type" value="Genomic_DNA"/>
</dbReference>
<organism evidence="2 3">
    <name type="scientific">Zizania palustris</name>
    <name type="common">Northern wild rice</name>
    <dbReference type="NCBI Taxonomy" id="103762"/>
    <lineage>
        <taxon>Eukaryota</taxon>
        <taxon>Viridiplantae</taxon>
        <taxon>Streptophyta</taxon>
        <taxon>Embryophyta</taxon>
        <taxon>Tracheophyta</taxon>
        <taxon>Spermatophyta</taxon>
        <taxon>Magnoliopsida</taxon>
        <taxon>Liliopsida</taxon>
        <taxon>Poales</taxon>
        <taxon>Poaceae</taxon>
        <taxon>BOP clade</taxon>
        <taxon>Oryzoideae</taxon>
        <taxon>Oryzeae</taxon>
        <taxon>Zizaniinae</taxon>
        <taxon>Zizania</taxon>
    </lineage>
</organism>
<proteinExistence type="predicted"/>
<feature type="region of interest" description="Disordered" evidence="1">
    <location>
        <begin position="38"/>
        <end position="62"/>
    </location>
</feature>
<feature type="compositionally biased region" description="Polar residues" evidence="1">
    <location>
        <begin position="45"/>
        <end position="54"/>
    </location>
</feature>
<name>A0A8J6BS50_ZIZPA</name>
<protein>
    <submittedName>
        <fullName evidence="2">Uncharacterized protein</fullName>
    </submittedName>
</protein>
<sequence>MAALEKKLILGPSMAPPTVPSTAIAPANRMVNFVSARVEEHAESSRQQAAATNNEDIELPDDSNEEYVQIVEKSVPIVVFGELGKRAVENREESSCAQVNE</sequence>
<dbReference type="Proteomes" id="UP000729402">
    <property type="component" value="Unassembled WGS sequence"/>
</dbReference>
<evidence type="ECO:0000313" key="3">
    <source>
        <dbReference type="Proteomes" id="UP000729402"/>
    </source>
</evidence>
<evidence type="ECO:0000313" key="2">
    <source>
        <dbReference type="EMBL" id="KAG8091135.1"/>
    </source>
</evidence>
<keyword evidence="3" id="KW-1185">Reference proteome</keyword>
<gene>
    <name evidence="2" type="ORF">GUJ93_ZPchr0011g27732</name>
</gene>
<accession>A0A8J6BS50</accession>
<comment type="caution">
    <text evidence="2">The sequence shown here is derived from an EMBL/GenBank/DDBJ whole genome shotgun (WGS) entry which is preliminary data.</text>
</comment>